<protein>
    <submittedName>
        <fullName evidence="2">Uncharacterized protein</fullName>
    </submittedName>
</protein>
<evidence type="ECO:0000313" key="2">
    <source>
        <dbReference type="EMBL" id="KAJ5240365.1"/>
    </source>
</evidence>
<sequence>MPTSCEAVGSLELREPGQKFPTRNSTISKPYLEPEHQQKRRKTIYSGSDEYGSSEGGINGASLQNRKEQNTGEQLQEEAHSSIATCELAYGASIGR</sequence>
<gene>
    <name evidence="2" type="ORF">N7469_001956</name>
</gene>
<dbReference type="AlphaFoldDB" id="A0A9W9P9K9"/>
<dbReference type="Proteomes" id="UP001147733">
    <property type="component" value="Unassembled WGS sequence"/>
</dbReference>
<dbReference type="EMBL" id="JAPQKT010000002">
    <property type="protein sequence ID" value="KAJ5240365.1"/>
    <property type="molecule type" value="Genomic_DNA"/>
</dbReference>
<keyword evidence="3" id="KW-1185">Reference proteome</keyword>
<feature type="region of interest" description="Disordered" evidence="1">
    <location>
        <begin position="1"/>
        <end position="82"/>
    </location>
</feature>
<evidence type="ECO:0000256" key="1">
    <source>
        <dbReference type="SAM" id="MobiDB-lite"/>
    </source>
</evidence>
<proteinExistence type="predicted"/>
<organism evidence="2 3">
    <name type="scientific">Penicillium citrinum</name>
    <dbReference type="NCBI Taxonomy" id="5077"/>
    <lineage>
        <taxon>Eukaryota</taxon>
        <taxon>Fungi</taxon>
        <taxon>Dikarya</taxon>
        <taxon>Ascomycota</taxon>
        <taxon>Pezizomycotina</taxon>
        <taxon>Eurotiomycetes</taxon>
        <taxon>Eurotiomycetidae</taxon>
        <taxon>Eurotiales</taxon>
        <taxon>Aspergillaceae</taxon>
        <taxon>Penicillium</taxon>
    </lineage>
</organism>
<reference evidence="2" key="1">
    <citation type="submission" date="2022-11" db="EMBL/GenBank/DDBJ databases">
        <authorList>
            <person name="Petersen C."/>
        </authorList>
    </citation>
    <scope>NUCLEOTIDE SEQUENCE</scope>
    <source>
        <strain evidence="2">IBT 23319</strain>
    </source>
</reference>
<evidence type="ECO:0000313" key="3">
    <source>
        <dbReference type="Proteomes" id="UP001147733"/>
    </source>
</evidence>
<accession>A0A9W9P9K9</accession>
<dbReference type="RefSeq" id="XP_056503370.1">
    <property type="nucleotide sequence ID" value="XM_056640876.1"/>
</dbReference>
<dbReference type="GeneID" id="81380043"/>
<reference evidence="2" key="2">
    <citation type="journal article" date="2023" name="IMA Fungus">
        <title>Comparative genomic study of the Penicillium genus elucidates a diverse pangenome and 15 lateral gene transfer events.</title>
        <authorList>
            <person name="Petersen C."/>
            <person name="Sorensen T."/>
            <person name="Nielsen M.R."/>
            <person name="Sondergaard T.E."/>
            <person name="Sorensen J.L."/>
            <person name="Fitzpatrick D.A."/>
            <person name="Frisvad J.C."/>
            <person name="Nielsen K.L."/>
        </authorList>
    </citation>
    <scope>NUCLEOTIDE SEQUENCE</scope>
    <source>
        <strain evidence="2">IBT 23319</strain>
    </source>
</reference>
<comment type="caution">
    <text evidence="2">The sequence shown here is derived from an EMBL/GenBank/DDBJ whole genome shotgun (WGS) entry which is preliminary data.</text>
</comment>
<name>A0A9W9P9K9_PENCI</name>